<keyword evidence="4" id="KW-0560">Oxidoreductase</keyword>
<dbReference type="EMBL" id="JAAVJB010000232">
    <property type="protein sequence ID" value="NJP68544.1"/>
    <property type="molecule type" value="Genomic_DNA"/>
</dbReference>
<dbReference type="InterPro" id="IPR050446">
    <property type="entry name" value="FAD-oxidoreductase/Apoptosis"/>
</dbReference>
<sequence>MNSERVVIVGAGLAGVHTASHLREAGWQGEIDLLGAEPHRPYDRPPLSKELLTGEAPDAWLETDLDALGARLRTGVTATGLDPAARRLATDAGPLSYDHLVLATGAAPRTLPGAAGLDGVHLLRTLDDALALRAVLKPGARLVIVGAGWIGAEVTTAARAAGCAVVVIEAAGAPLHGVLPAEAAEPMRRWYEEAGARLLTGTAVTEVRPDGVLLADGGHEPADAVLVAVGSRPDTAWLSGSGLPLDQGGAVLADHRLRAAAPDVYAVGDCASFPSARYGRRLLIQHWDNALRGPAAVAAGVTGGTPAPYDPVPYFWSRQFGRMVQSVGLHSPGDRLLRRGSPDGGDGWTLCWTSASGALTAVLTVDRPRDLAQGRRLVERGAVVDPGRVEDPAVPLKSAAR</sequence>
<reference evidence="7 8" key="1">
    <citation type="submission" date="2020-03" db="EMBL/GenBank/DDBJ databases">
        <title>Draft genome of Streptomyces sp. ventii, isolated from the Axial Seamount in the Pacific Ocean, and resequencing of the two type strains Streptomyces lonarensis strain NCL 716 and Streptomyces bohaiensis strain 11A07.</title>
        <authorList>
            <person name="Loughran R.M."/>
            <person name="Pfannmuller K.M."/>
            <person name="Wasson B.J."/>
            <person name="Deadmond M.C."/>
            <person name="Paddock B.E."/>
            <person name="Koyack M.J."/>
            <person name="Gallegos D.A."/>
            <person name="Mitchell E.A."/>
            <person name="Ushijima B."/>
            <person name="Saw J.H."/>
            <person name="Mcphail K.L."/>
            <person name="Videau P."/>
        </authorList>
    </citation>
    <scope>NUCLEOTIDE SEQUENCE [LARGE SCALE GENOMIC DNA]</scope>
    <source>
        <strain evidence="8">5675061</strain>
    </source>
</reference>
<evidence type="ECO:0000256" key="3">
    <source>
        <dbReference type="ARBA" id="ARBA00022827"/>
    </source>
</evidence>
<keyword evidence="8" id="KW-1185">Reference proteome</keyword>
<dbReference type="PRINTS" id="PR00469">
    <property type="entry name" value="PNDRDTASEII"/>
</dbReference>
<dbReference type="Proteomes" id="UP000746503">
    <property type="component" value="Unassembled WGS sequence"/>
</dbReference>
<keyword evidence="3" id="KW-0274">FAD</keyword>
<dbReference type="SUPFAM" id="SSF55424">
    <property type="entry name" value="FAD/NAD-linked reductases, dimerisation (C-terminal) domain"/>
    <property type="match status" value="1"/>
</dbReference>
<evidence type="ECO:0000259" key="5">
    <source>
        <dbReference type="Pfam" id="PF07992"/>
    </source>
</evidence>
<dbReference type="Gene3D" id="3.30.390.30">
    <property type="match status" value="1"/>
</dbReference>
<dbReference type="Pfam" id="PF07992">
    <property type="entry name" value="Pyr_redox_2"/>
    <property type="match status" value="1"/>
</dbReference>
<dbReference type="PANTHER" id="PTHR43557:SF2">
    <property type="entry name" value="RIESKE DOMAIN-CONTAINING PROTEIN-RELATED"/>
    <property type="match status" value="1"/>
</dbReference>
<proteinExistence type="predicted"/>
<evidence type="ECO:0000256" key="1">
    <source>
        <dbReference type="ARBA" id="ARBA00001974"/>
    </source>
</evidence>
<dbReference type="InterPro" id="IPR016156">
    <property type="entry name" value="FAD/NAD-linked_Rdtase_dimer_sf"/>
</dbReference>
<dbReference type="PRINTS" id="PR00368">
    <property type="entry name" value="FADPNR"/>
</dbReference>
<feature type="domain" description="Reductase C-terminal" evidence="6">
    <location>
        <begin position="314"/>
        <end position="399"/>
    </location>
</feature>
<dbReference type="RefSeq" id="WP_167935037.1">
    <property type="nucleotide sequence ID" value="NZ_JAAVJB010000232.1"/>
</dbReference>
<comment type="caution">
    <text evidence="7">The sequence shown here is derived from an EMBL/GenBank/DDBJ whole genome shotgun (WGS) entry which is preliminary data.</text>
</comment>
<dbReference type="InterPro" id="IPR036188">
    <property type="entry name" value="FAD/NAD-bd_sf"/>
</dbReference>
<gene>
    <name evidence="7" type="ORF">HCJ92_20170</name>
</gene>
<evidence type="ECO:0000313" key="7">
    <source>
        <dbReference type="EMBL" id="NJP68544.1"/>
    </source>
</evidence>
<dbReference type="InterPro" id="IPR028202">
    <property type="entry name" value="Reductase_C"/>
</dbReference>
<dbReference type="PANTHER" id="PTHR43557">
    <property type="entry name" value="APOPTOSIS-INDUCING FACTOR 1"/>
    <property type="match status" value="1"/>
</dbReference>
<keyword evidence="2" id="KW-0285">Flavoprotein</keyword>
<dbReference type="SUPFAM" id="SSF51905">
    <property type="entry name" value="FAD/NAD(P)-binding domain"/>
    <property type="match status" value="1"/>
</dbReference>
<name>A0ABX1AN76_9ACTN</name>
<dbReference type="Gene3D" id="3.50.50.60">
    <property type="entry name" value="FAD/NAD(P)-binding domain"/>
    <property type="match status" value="2"/>
</dbReference>
<evidence type="ECO:0000256" key="4">
    <source>
        <dbReference type="ARBA" id="ARBA00023002"/>
    </source>
</evidence>
<evidence type="ECO:0000256" key="2">
    <source>
        <dbReference type="ARBA" id="ARBA00022630"/>
    </source>
</evidence>
<evidence type="ECO:0000259" key="6">
    <source>
        <dbReference type="Pfam" id="PF14759"/>
    </source>
</evidence>
<evidence type="ECO:0000313" key="8">
    <source>
        <dbReference type="Proteomes" id="UP000746503"/>
    </source>
</evidence>
<protein>
    <submittedName>
        <fullName evidence="7">Oxidoreductase</fullName>
    </submittedName>
</protein>
<accession>A0ABX1AN76</accession>
<organism evidence="7 8">
    <name type="scientific">Streptomyces spiramenti</name>
    <dbReference type="NCBI Taxonomy" id="2720606"/>
    <lineage>
        <taxon>Bacteria</taxon>
        <taxon>Bacillati</taxon>
        <taxon>Actinomycetota</taxon>
        <taxon>Actinomycetes</taxon>
        <taxon>Kitasatosporales</taxon>
        <taxon>Streptomycetaceae</taxon>
        <taxon>Streptomyces</taxon>
    </lineage>
</organism>
<comment type="cofactor">
    <cofactor evidence="1">
        <name>FAD</name>
        <dbReference type="ChEBI" id="CHEBI:57692"/>
    </cofactor>
</comment>
<feature type="domain" description="FAD/NAD(P)-binding" evidence="5">
    <location>
        <begin position="5"/>
        <end position="291"/>
    </location>
</feature>
<dbReference type="InterPro" id="IPR023753">
    <property type="entry name" value="FAD/NAD-binding_dom"/>
</dbReference>
<dbReference type="Pfam" id="PF14759">
    <property type="entry name" value="Reductase_C"/>
    <property type="match status" value="1"/>
</dbReference>